<name>A0A3B0T1F4_9ZZZZ</name>
<proteinExistence type="predicted"/>
<protein>
    <submittedName>
        <fullName evidence="1">Uncharacterized protein</fullName>
    </submittedName>
</protein>
<organism evidence="1">
    <name type="scientific">hydrothermal vent metagenome</name>
    <dbReference type="NCBI Taxonomy" id="652676"/>
    <lineage>
        <taxon>unclassified sequences</taxon>
        <taxon>metagenomes</taxon>
        <taxon>ecological metagenomes</taxon>
    </lineage>
</organism>
<dbReference type="AlphaFoldDB" id="A0A3B0T1F4"/>
<gene>
    <name evidence="1" type="ORF">MNBD_ALPHA07-289</name>
</gene>
<dbReference type="InterPro" id="IPR019587">
    <property type="entry name" value="Polyketide_cyclase/dehydratase"/>
</dbReference>
<dbReference type="InterPro" id="IPR023393">
    <property type="entry name" value="START-like_dom_sf"/>
</dbReference>
<dbReference type="EMBL" id="UOEG01000245">
    <property type="protein sequence ID" value="VAW02634.1"/>
    <property type="molecule type" value="Genomic_DNA"/>
</dbReference>
<dbReference type="SUPFAM" id="SSF55961">
    <property type="entry name" value="Bet v1-like"/>
    <property type="match status" value="1"/>
</dbReference>
<accession>A0A3B0T1F4</accession>
<sequence>MVNEMIQLHSSACIHAPRKLVWQYLARLENIELWSEQVVKSWCEKDLSQGVDSVRFCKLANGTTIEERWTDWQEGYSYTYQGFNIPMIKRAENTWSVEAVGEQTLLTSKAIIELKGGIFGKLLEPLVTTVMKKMVPDSLAAFKYFVENGRPYEGKHSALPRAQITC</sequence>
<dbReference type="Gene3D" id="3.30.530.20">
    <property type="match status" value="1"/>
</dbReference>
<dbReference type="Pfam" id="PF10604">
    <property type="entry name" value="Polyketide_cyc2"/>
    <property type="match status" value="1"/>
</dbReference>
<reference evidence="1" key="1">
    <citation type="submission" date="2018-06" db="EMBL/GenBank/DDBJ databases">
        <authorList>
            <person name="Zhirakovskaya E."/>
        </authorList>
    </citation>
    <scope>NUCLEOTIDE SEQUENCE</scope>
</reference>
<evidence type="ECO:0000313" key="1">
    <source>
        <dbReference type="EMBL" id="VAW02634.1"/>
    </source>
</evidence>